<evidence type="ECO:0000256" key="1">
    <source>
        <dbReference type="ARBA" id="ARBA00008791"/>
    </source>
</evidence>
<feature type="domain" description="UspA" evidence="2">
    <location>
        <begin position="5"/>
        <end position="146"/>
    </location>
</feature>
<keyword evidence="4" id="KW-1185">Reference proteome</keyword>
<dbReference type="PANTHER" id="PTHR46268:SF6">
    <property type="entry name" value="UNIVERSAL STRESS PROTEIN UP12"/>
    <property type="match status" value="1"/>
</dbReference>
<dbReference type="SUPFAM" id="SSF52402">
    <property type="entry name" value="Adenine nucleotide alpha hydrolases-like"/>
    <property type="match status" value="2"/>
</dbReference>
<dbReference type="EMBL" id="JBHTIA010000003">
    <property type="protein sequence ID" value="MFD0764628.1"/>
    <property type="molecule type" value="Genomic_DNA"/>
</dbReference>
<dbReference type="RefSeq" id="WP_377140375.1">
    <property type="nucleotide sequence ID" value="NZ_JBHTIA010000003.1"/>
</dbReference>
<proteinExistence type="inferred from homology"/>
<protein>
    <submittedName>
        <fullName evidence="3">Universal stress protein</fullName>
    </submittedName>
</protein>
<dbReference type="InterPro" id="IPR006015">
    <property type="entry name" value="Universal_stress_UspA"/>
</dbReference>
<organism evidence="3 4">
    <name type="scientific">Mucilaginibacter lutimaris</name>
    <dbReference type="NCBI Taxonomy" id="931629"/>
    <lineage>
        <taxon>Bacteria</taxon>
        <taxon>Pseudomonadati</taxon>
        <taxon>Bacteroidota</taxon>
        <taxon>Sphingobacteriia</taxon>
        <taxon>Sphingobacteriales</taxon>
        <taxon>Sphingobacteriaceae</taxon>
        <taxon>Mucilaginibacter</taxon>
    </lineage>
</organism>
<dbReference type="Gene3D" id="3.40.50.620">
    <property type="entry name" value="HUPs"/>
    <property type="match status" value="2"/>
</dbReference>
<dbReference type="CDD" id="cd00293">
    <property type="entry name" value="USP-like"/>
    <property type="match status" value="1"/>
</dbReference>
<dbReference type="PANTHER" id="PTHR46268">
    <property type="entry name" value="STRESS RESPONSE PROTEIN NHAX"/>
    <property type="match status" value="1"/>
</dbReference>
<dbReference type="Proteomes" id="UP001597073">
    <property type="component" value="Unassembled WGS sequence"/>
</dbReference>
<evidence type="ECO:0000313" key="3">
    <source>
        <dbReference type="EMBL" id="MFD0764628.1"/>
    </source>
</evidence>
<dbReference type="PRINTS" id="PR01438">
    <property type="entry name" value="UNVRSLSTRESS"/>
</dbReference>
<evidence type="ECO:0000313" key="4">
    <source>
        <dbReference type="Proteomes" id="UP001597073"/>
    </source>
</evidence>
<dbReference type="InterPro" id="IPR014729">
    <property type="entry name" value="Rossmann-like_a/b/a_fold"/>
</dbReference>
<reference evidence="4" key="1">
    <citation type="journal article" date="2019" name="Int. J. Syst. Evol. Microbiol.">
        <title>The Global Catalogue of Microorganisms (GCM) 10K type strain sequencing project: providing services to taxonomists for standard genome sequencing and annotation.</title>
        <authorList>
            <consortium name="The Broad Institute Genomics Platform"/>
            <consortium name="The Broad Institute Genome Sequencing Center for Infectious Disease"/>
            <person name="Wu L."/>
            <person name="Ma J."/>
        </authorList>
    </citation>
    <scope>NUCLEOTIDE SEQUENCE [LARGE SCALE GENOMIC DNA]</scope>
    <source>
        <strain evidence="4">CCUG 60742</strain>
    </source>
</reference>
<gene>
    <name evidence="3" type="ORF">ACFQZI_07165</name>
</gene>
<comment type="similarity">
    <text evidence="1">Belongs to the universal stress protein A family.</text>
</comment>
<name>A0ABW2ZEP9_9SPHI</name>
<dbReference type="InterPro" id="IPR006016">
    <property type="entry name" value="UspA"/>
</dbReference>
<accession>A0ABW2ZEP9</accession>
<comment type="caution">
    <text evidence="3">The sequence shown here is derived from an EMBL/GenBank/DDBJ whole genome shotgun (WGS) entry which is preliminary data.</text>
</comment>
<dbReference type="Pfam" id="PF00582">
    <property type="entry name" value="Usp"/>
    <property type="match status" value="2"/>
</dbReference>
<sequence>MITLIKRILIPIDLSDTSLNALNTAIQMAKRHNAQLHLLYTQDIMDYYPKMGQMAALEPMLEEVLEKDKLLLEKVVQSIFYTHQINCFLHVETGYRSKVISEKSAELNIDVIVLGTDPDIAERSYLNDSLAYKILQNTSSHVLTVPAGTEINDFKRVVFPVLSQENPIAKLKMSRSLIEKNNAALSIVGIIKQQDLNFLSSVRDISESVKRRAKSFSGSVIRKSVYSIRSATDIIGISKDEKAQLVVIEGNTKRNFKEFFLGNFTQRMIRNAEVAVLFVRNIPERGFVNVPVQAANRLTLKLNL</sequence>
<evidence type="ECO:0000259" key="2">
    <source>
        <dbReference type="Pfam" id="PF00582"/>
    </source>
</evidence>
<feature type="domain" description="UspA" evidence="2">
    <location>
        <begin position="206"/>
        <end position="280"/>
    </location>
</feature>